<evidence type="ECO:0000259" key="3">
    <source>
        <dbReference type="Pfam" id="PF25954"/>
    </source>
</evidence>
<reference evidence="5" key="2">
    <citation type="submission" date="2020-07" db="EMBL/GenBank/DDBJ databases">
        <authorList>
            <person name="Lood C."/>
            <person name="Girard L."/>
        </authorList>
    </citation>
    <scope>NUCLEOTIDE SEQUENCE</scope>
    <source>
        <strain evidence="5">RW4S2</strain>
    </source>
</reference>
<evidence type="ECO:0000313" key="7">
    <source>
        <dbReference type="Proteomes" id="UP000628137"/>
    </source>
</evidence>
<dbReference type="GO" id="GO:0015562">
    <property type="term" value="F:efflux transmembrane transporter activity"/>
    <property type="evidence" value="ECO:0007669"/>
    <property type="project" value="TreeGrafter"/>
</dbReference>
<dbReference type="SUPFAM" id="SSF111369">
    <property type="entry name" value="HlyD-like secretion proteins"/>
    <property type="match status" value="1"/>
</dbReference>
<feature type="domain" description="CzcB-like barrel-sandwich hybrid" evidence="4">
    <location>
        <begin position="75"/>
        <end position="219"/>
    </location>
</feature>
<evidence type="ECO:0000256" key="1">
    <source>
        <dbReference type="ARBA" id="ARBA00009477"/>
    </source>
</evidence>
<dbReference type="Gene3D" id="2.40.30.170">
    <property type="match status" value="1"/>
</dbReference>
<dbReference type="Gene3D" id="2.40.50.100">
    <property type="match status" value="1"/>
</dbReference>
<evidence type="ECO:0000256" key="2">
    <source>
        <dbReference type="SAM" id="MobiDB-lite"/>
    </source>
</evidence>
<name>A0A923GI82_9PSED</name>
<feature type="region of interest" description="Disordered" evidence="2">
    <location>
        <begin position="357"/>
        <end position="378"/>
    </location>
</feature>
<dbReference type="EMBL" id="JABWRP010000007">
    <property type="protein sequence ID" value="MBC3471311.1"/>
    <property type="molecule type" value="Genomic_DNA"/>
</dbReference>
<evidence type="ECO:0000259" key="4">
    <source>
        <dbReference type="Pfam" id="PF25973"/>
    </source>
</evidence>
<comment type="similarity">
    <text evidence="1">Belongs to the membrane fusion protein (MFP) (TC 8.A.1) family.</text>
</comment>
<dbReference type="NCBIfam" id="TIGR01730">
    <property type="entry name" value="RND_mfp"/>
    <property type="match status" value="1"/>
</dbReference>
<dbReference type="AlphaFoldDB" id="A0A923GI82"/>
<dbReference type="InterPro" id="IPR058792">
    <property type="entry name" value="Beta-barrel_RND_2"/>
</dbReference>
<feature type="domain" description="CusB-like beta-barrel" evidence="3">
    <location>
        <begin position="226"/>
        <end position="299"/>
    </location>
</feature>
<dbReference type="Proteomes" id="UP000628137">
    <property type="component" value="Unassembled WGS sequence"/>
</dbReference>
<accession>A0A923GI82</accession>
<gene>
    <name evidence="6" type="ORF">HU738_012040</name>
    <name evidence="5" type="ORF">HU738_12160</name>
</gene>
<evidence type="ECO:0000313" key="5">
    <source>
        <dbReference type="EMBL" id="MBC3471311.1"/>
    </source>
</evidence>
<dbReference type="PANTHER" id="PTHR30469:SF37">
    <property type="entry name" value="RAGD PROTEIN"/>
    <property type="match status" value="1"/>
</dbReference>
<sequence length="378" mass="40282">MTSQSPIRRHLPLLGLFVLAVAIVVGGLSTRCSRAEQLRDSAAQQSVRAVALVAPTPISAQTMELPGRIEAWSRAPIYARVSGYLKSWQVDIGQPVKAGQALAEIETPDLDQELLQARAELERARTDANLADITARRWQSLLNSNAVSRQEVEERTADQAAKRSAVNAAQANVERVQALQQFKHLEAPFTGIVTARNTDVGSLINVGMTPGSELFVVSDVSRLRVYVNVPQRMVAGLQAGNRAQLRVPERPGKAYTATVQSLAQAIDAGSGTMRIQLSVDNAAGELLPGAYATVQFDAAQGQAALGLPPSALIIDKRGVQIATLDAEGKARLKQVTIARDLGNMVALAEGLAESDRVIDSPPDGIANGDALRVAEQQP</sequence>
<dbReference type="Gene3D" id="1.10.287.470">
    <property type="entry name" value="Helix hairpin bin"/>
    <property type="match status" value="1"/>
</dbReference>
<dbReference type="InterPro" id="IPR006143">
    <property type="entry name" value="RND_pump_MFP"/>
</dbReference>
<dbReference type="RefSeq" id="WP_186602789.1">
    <property type="nucleotide sequence ID" value="NZ_JABWRP020000008.1"/>
</dbReference>
<dbReference type="GO" id="GO:1990281">
    <property type="term" value="C:efflux pump complex"/>
    <property type="evidence" value="ECO:0007669"/>
    <property type="project" value="TreeGrafter"/>
</dbReference>
<protein>
    <submittedName>
        <fullName evidence="5">Efflux RND transporter periplasmic adaptor subunit</fullName>
    </submittedName>
</protein>
<keyword evidence="7" id="KW-1185">Reference proteome</keyword>
<dbReference type="FunFam" id="2.40.30.170:FF:000010">
    <property type="entry name" value="Efflux RND transporter periplasmic adaptor subunit"/>
    <property type="match status" value="1"/>
</dbReference>
<evidence type="ECO:0000313" key="6">
    <source>
        <dbReference type="EMBL" id="MBV4541777.1"/>
    </source>
</evidence>
<dbReference type="EMBL" id="JABWRP020000008">
    <property type="protein sequence ID" value="MBV4541777.1"/>
    <property type="molecule type" value="Genomic_DNA"/>
</dbReference>
<dbReference type="PANTHER" id="PTHR30469">
    <property type="entry name" value="MULTIDRUG RESISTANCE PROTEIN MDTA"/>
    <property type="match status" value="1"/>
</dbReference>
<dbReference type="InterPro" id="IPR058647">
    <property type="entry name" value="BSH_CzcB-like"/>
</dbReference>
<comment type="caution">
    <text evidence="5">The sequence shown here is derived from an EMBL/GenBank/DDBJ whole genome shotgun (WGS) entry which is preliminary data.</text>
</comment>
<organism evidence="5">
    <name type="scientific">Pseudomonas vlassakiae</name>
    <dbReference type="NCBI Taxonomy" id="485888"/>
    <lineage>
        <taxon>Bacteria</taxon>
        <taxon>Pseudomonadati</taxon>
        <taxon>Pseudomonadota</taxon>
        <taxon>Gammaproteobacteria</taxon>
        <taxon>Pseudomonadales</taxon>
        <taxon>Pseudomonadaceae</taxon>
        <taxon>Pseudomonas</taxon>
    </lineage>
</organism>
<dbReference type="Gene3D" id="2.40.420.20">
    <property type="match status" value="1"/>
</dbReference>
<reference evidence="5 7" key="1">
    <citation type="journal article" date="2020" name="Microorganisms">
        <title>Reliable Identification of Environmental Pseudomonas Isolates Using the rpoD Gene.</title>
        <authorList>
            <consortium name="The Broad Institute Genome Sequencing Platform"/>
            <person name="Girard L."/>
            <person name="Lood C."/>
            <person name="Rokni-Zadeh H."/>
            <person name="van Noort V."/>
            <person name="Lavigne R."/>
            <person name="De Mot R."/>
        </authorList>
    </citation>
    <scope>NUCLEOTIDE SEQUENCE</scope>
    <source>
        <strain evidence="5 7">RW4S2</strain>
    </source>
</reference>
<dbReference type="Pfam" id="PF25954">
    <property type="entry name" value="Beta-barrel_RND_2"/>
    <property type="match status" value="1"/>
</dbReference>
<proteinExistence type="inferred from homology"/>
<reference evidence="6" key="3">
    <citation type="submission" date="2021-06" db="EMBL/GenBank/DDBJ databases">
        <title>Updating the genus Pseudomonas: Description of 43 new species and partition of the Pseudomonas putida group.</title>
        <authorList>
            <person name="Girard L."/>
            <person name="Lood C."/>
            <person name="Vandamme P."/>
            <person name="Rokni-Zadeh H."/>
            <person name="Van Noort V."/>
            <person name="Hofte M."/>
            <person name="Lavigne R."/>
            <person name="De Mot R."/>
        </authorList>
    </citation>
    <scope>NUCLEOTIDE SEQUENCE</scope>
    <source>
        <strain evidence="6">RW4S2</strain>
    </source>
</reference>
<dbReference type="Pfam" id="PF25973">
    <property type="entry name" value="BSH_CzcB"/>
    <property type="match status" value="1"/>
</dbReference>